<dbReference type="Proteomes" id="UP000789860">
    <property type="component" value="Unassembled WGS sequence"/>
</dbReference>
<sequence length="651" mass="73510">MVQSDSHLEEHNQHLQQLHSQQFQMNNLQNNIQGQVYQPNPAINNFPSPHQQQSFQISSDNMDSSLLPSADSGIKQDEPLTKQDLQRLEKVIDLVFPSKSTVAKDAATKLLNSLTIQNQSSTYTKDDNTTTVILDLPILPDQTNEVEPITSPLAYLLNHTFPNSLVELVSKLNKMSINPANLGPMYPNSPFINSNISSPNNLSSVDPSAKTPGTPTKELCKKLINDYFTKFNVVIPILNHRKFMAQFGDKTKHSELLVNATLAVAAARYSDDPSIRKTPNKPGGIFFDAAKKLLDTMYDKPKLETVQSLILLAHAETSVSRMNSGSMFIGMAVQMAHALHLERDDTSLPLEEDEERRRLSRILGQIWKFGYSFQPKAFRANWIEHATDQKSMLRQIRSALAKWLKELPDELQYQYLPTEQQSQIQLATFSTFTAYHDPKIEMRKNGPNGPIKTCHTAAITITDIARTTRKFNNEAFCNFHYPIYGLLQSTILELDITNGTRGYESNVKRSIIDSIDELRFAAESSKFTLFQEMVKELEGVMMIANGKSSDIVVPFPIVMQMLESRNSRGLSNNFTNNENMSFGKNFDLSKSSMNRKSYSSTSSNLSDDSRMDETQKVVYTSSNEQSTEQLTEQTTKQTEQTTEQTIEQTIE</sequence>
<reference evidence="1" key="1">
    <citation type="submission" date="2021-06" db="EMBL/GenBank/DDBJ databases">
        <authorList>
            <person name="Kallberg Y."/>
            <person name="Tangrot J."/>
            <person name="Rosling A."/>
        </authorList>
    </citation>
    <scope>NUCLEOTIDE SEQUENCE</scope>
    <source>
        <strain evidence="1">AU212A</strain>
    </source>
</reference>
<evidence type="ECO:0000313" key="2">
    <source>
        <dbReference type="Proteomes" id="UP000789860"/>
    </source>
</evidence>
<organism evidence="1 2">
    <name type="scientific">Scutellospora calospora</name>
    <dbReference type="NCBI Taxonomy" id="85575"/>
    <lineage>
        <taxon>Eukaryota</taxon>
        <taxon>Fungi</taxon>
        <taxon>Fungi incertae sedis</taxon>
        <taxon>Mucoromycota</taxon>
        <taxon>Glomeromycotina</taxon>
        <taxon>Glomeromycetes</taxon>
        <taxon>Diversisporales</taxon>
        <taxon>Gigasporaceae</taxon>
        <taxon>Scutellospora</taxon>
    </lineage>
</organism>
<dbReference type="EMBL" id="CAJVPM010005177">
    <property type="protein sequence ID" value="CAG8521178.1"/>
    <property type="molecule type" value="Genomic_DNA"/>
</dbReference>
<name>A0ACA9LDU7_9GLOM</name>
<feature type="non-terminal residue" evidence="1">
    <location>
        <position position="651"/>
    </location>
</feature>
<gene>
    <name evidence="1" type="ORF">SCALOS_LOCUS4076</name>
</gene>
<accession>A0ACA9LDU7</accession>
<protein>
    <submittedName>
        <fullName evidence="1">938_t:CDS:1</fullName>
    </submittedName>
</protein>
<proteinExistence type="predicted"/>
<keyword evidence="2" id="KW-1185">Reference proteome</keyword>
<evidence type="ECO:0000313" key="1">
    <source>
        <dbReference type="EMBL" id="CAG8521178.1"/>
    </source>
</evidence>
<comment type="caution">
    <text evidence="1">The sequence shown here is derived from an EMBL/GenBank/DDBJ whole genome shotgun (WGS) entry which is preliminary data.</text>
</comment>